<dbReference type="Gene3D" id="2.40.50.100">
    <property type="match status" value="1"/>
</dbReference>
<comment type="similarity">
    <text evidence="1">Belongs to the membrane fusion protein (MFP) (TC 8.A.1) family.</text>
</comment>
<accession>A0A7Y8GW42</accession>
<dbReference type="GO" id="GO:1990281">
    <property type="term" value="C:efflux pump complex"/>
    <property type="evidence" value="ECO:0007669"/>
    <property type="project" value="TreeGrafter"/>
</dbReference>
<evidence type="ECO:0000259" key="7">
    <source>
        <dbReference type="Pfam" id="PF25989"/>
    </source>
</evidence>
<feature type="coiled-coil region" evidence="2">
    <location>
        <begin position="116"/>
        <end position="177"/>
    </location>
</feature>
<organism evidence="8 9">
    <name type="scientific">Hydrogenophaga aromaticivorans</name>
    <dbReference type="NCBI Taxonomy" id="2610898"/>
    <lineage>
        <taxon>Bacteria</taxon>
        <taxon>Pseudomonadati</taxon>
        <taxon>Pseudomonadota</taxon>
        <taxon>Betaproteobacteria</taxon>
        <taxon>Burkholderiales</taxon>
        <taxon>Comamonadaceae</taxon>
        <taxon>Hydrogenophaga</taxon>
    </lineage>
</organism>
<dbReference type="InterPro" id="IPR058637">
    <property type="entry name" value="YknX-like_C"/>
</dbReference>
<evidence type="ECO:0000313" key="8">
    <source>
        <dbReference type="EMBL" id="NWF45152.1"/>
    </source>
</evidence>
<feature type="region of interest" description="Disordered" evidence="3">
    <location>
        <begin position="372"/>
        <end position="396"/>
    </location>
</feature>
<dbReference type="InterPro" id="IPR058624">
    <property type="entry name" value="MdtA-like_HH"/>
</dbReference>
<dbReference type="Gene3D" id="1.10.287.470">
    <property type="entry name" value="Helix hairpin bin"/>
    <property type="match status" value="1"/>
</dbReference>
<dbReference type="SUPFAM" id="SSF111369">
    <property type="entry name" value="HlyD-like secretion proteins"/>
    <property type="match status" value="1"/>
</dbReference>
<feature type="compositionally biased region" description="Low complexity" evidence="3">
    <location>
        <begin position="385"/>
        <end position="396"/>
    </location>
</feature>
<dbReference type="FunFam" id="2.40.30.170:FF:000010">
    <property type="entry name" value="Efflux RND transporter periplasmic adaptor subunit"/>
    <property type="match status" value="1"/>
</dbReference>
<proteinExistence type="inferred from homology"/>
<dbReference type="Pfam" id="PF25989">
    <property type="entry name" value="YknX_C"/>
    <property type="match status" value="1"/>
</dbReference>
<name>A0A7Y8GW42_9BURK</name>
<dbReference type="Gene3D" id="2.40.30.170">
    <property type="match status" value="1"/>
</dbReference>
<dbReference type="Pfam" id="PF25954">
    <property type="entry name" value="Beta-barrel_RND_2"/>
    <property type="match status" value="1"/>
</dbReference>
<evidence type="ECO:0000259" key="4">
    <source>
        <dbReference type="Pfam" id="PF25876"/>
    </source>
</evidence>
<feature type="domain" description="CusB-like beta-barrel" evidence="6">
    <location>
        <begin position="213"/>
        <end position="283"/>
    </location>
</feature>
<sequence>MAKKTLYVVIAAAGLGLASAGAWWLQNRTPNPAAAAGGSTAASAGRPAAGTPGVEVAQVKSLSLRDDAQAVGTLRSRQSVTLRPEVSGRISQIAFADGARVRRGQLLVQLDDVLQKAELSQAQAQLSIARANLKRNEELVAQAFVAQRVLDESRAALQVAEAQVALAQARLSRMRLTAPFDGTVGLRVVHLGDYVKDGADLVNLEDTSQLTVDFRLPERFQTRIAAGQPVEVELDALPGKRFSAKVQAVDPLLDANGRSIAVRAVLPPAPGGELRPGMFARVTTVFSTNAAALVVPEEAIVPQAGKQFVFRLLKEGEGDGAKLVSRRTEVQLGVRRGAQVQITQGVAEGDTVVVAGQQRLQKDGTAVRVVEMSRPPGGPVPGPQGAPAGTPPASGG</sequence>
<dbReference type="AlphaFoldDB" id="A0A7Y8GW42"/>
<evidence type="ECO:0000259" key="6">
    <source>
        <dbReference type="Pfam" id="PF25954"/>
    </source>
</evidence>
<evidence type="ECO:0000256" key="1">
    <source>
        <dbReference type="ARBA" id="ARBA00009477"/>
    </source>
</evidence>
<keyword evidence="2" id="KW-0175">Coiled coil</keyword>
<reference evidence="8 9" key="1">
    <citation type="submission" date="2019-09" db="EMBL/GenBank/DDBJ databases">
        <title>Hydrogenophaga aromatica sp. nov., isolated from a para-xylene-degrading enrichment culture.</title>
        <authorList>
            <person name="Tancsics A."/>
            <person name="Banerjee S."/>
        </authorList>
    </citation>
    <scope>NUCLEOTIDE SEQUENCE [LARGE SCALE GENOMIC DNA]</scope>
    <source>
        <strain evidence="8 9">D2P1</strain>
    </source>
</reference>
<dbReference type="Pfam" id="PF25876">
    <property type="entry name" value="HH_MFP_RND"/>
    <property type="match status" value="1"/>
</dbReference>
<evidence type="ECO:0000256" key="3">
    <source>
        <dbReference type="SAM" id="MobiDB-lite"/>
    </source>
</evidence>
<evidence type="ECO:0000313" key="9">
    <source>
        <dbReference type="Proteomes" id="UP000545507"/>
    </source>
</evidence>
<protein>
    <submittedName>
        <fullName evidence="8">Efflux RND transporter periplasmic adaptor subunit</fullName>
    </submittedName>
</protein>
<evidence type="ECO:0000259" key="5">
    <source>
        <dbReference type="Pfam" id="PF25917"/>
    </source>
</evidence>
<dbReference type="InterPro" id="IPR058792">
    <property type="entry name" value="Beta-barrel_RND_2"/>
</dbReference>
<dbReference type="InterPro" id="IPR006143">
    <property type="entry name" value="RND_pump_MFP"/>
</dbReference>
<gene>
    <name evidence="8" type="ORF">F3K02_07785</name>
</gene>
<dbReference type="Pfam" id="PF25917">
    <property type="entry name" value="BSH_RND"/>
    <property type="match status" value="1"/>
</dbReference>
<keyword evidence="9" id="KW-1185">Reference proteome</keyword>
<dbReference type="EMBL" id="VYGV01000006">
    <property type="protein sequence ID" value="NWF45152.1"/>
    <property type="molecule type" value="Genomic_DNA"/>
</dbReference>
<feature type="domain" description="Multidrug resistance protein MdtA-like alpha-helical hairpin" evidence="4">
    <location>
        <begin position="116"/>
        <end position="172"/>
    </location>
</feature>
<dbReference type="Proteomes" id="UP000545507">
    <property type="component" value="Unassembled WGS sequence"/>
</dbReference>
<feature type="domain" description="YknX-like C-terminal permuted SH3-like" evidence="7">
    <location>
        <begin position="292"/>
        <end position="369"/>
    </location>
</feature>
<dbReference type="InterPro" id="IPR058625">
    <property type="entry name" value="MdtA-like_BSH"/>
</dbReference>
<dbReference type="RefSeq" id="WP_177134838.1">
    <property type="nucleotide sequence ID" value="NZ_VYGV01000006.1"/>
</dbReference>
<dbReference type="Gene3D" id="2.40.420.20">
    <property type="match status" value="1"/>
</dbReference>
<feature type="domain" description="Multidrug resistance protein MdtA-like barrel-sandwich hybrid" evidence="5">
    <location>
        <begin position="79"/>
        <end position="200"/>
    </location>
</feature>
<dbReference type="PANTHER" id="PTHR30469:SF11">
    <property type="entry name" value="BLL4320 PROTEIN"/>
    <property type="match status" value="1"/>
</dbReference>
<dbReference type="GO" id="GO:0015562">
    <property type="term" value="F:efflux transmembrane transporter activity"/>
    <property type="evidence" value="ECO:0007669"/>
    <property type="project" value="TreeGrafter"/>
</dbReference>
<dbReference type="NCBIfam" id="TIGR01730">
    <property type="entry name" value="RND_mfp"/>
    <property type="match status" value="1"/>
</dbReference>
<comment type="caution">
    <text evidence="8">The sequence shown here is derived from an EMBL/GenBank/DDBJ whole genome shotgun (WGS) entry which is preliminary data.</text>
</comment>
<dbReference type="PANTHER" id="PTHR30469">
    <property type="entry name" value="MULTIDRUG RESISTANCE PROTEIN MDTA"/>
    <property type="match status" value="1"/>
</dbReference>
<evidence type="ECO:0000256" key="2">
    <source>
        <dbReference type="SAM" id="Coils"/>
    </source>
</evidence>